<evidence type="ECO:0000313" key="4">
    <source>
        <dbReference type="EMBL" id="KAJ8299459.1"/>
    </source>
</evidence>
<feature type="compositionally biased region" description="Low complexity" evidence="1">
    <location>
        <begin position="102"/>
        <end position="114"/>
    </location>
</feature>
<evidence type="ECO:0000313" key="5">
    <source>
        <dbReference type="EMBL" id="KAJ8312499.1"/>
    </source>
</evidence>
<dbReference type="InterPro" id="IPR006571">
    <property type="entry name" value="TLDc_dom"/>
</dbReference>
<dbReference type="SMART" id="SM00584">
    <property type="entry name" value="TLDc"/>
    <property type="match status" value="1"/>
</dbReference>
<comment type="caution">
    <text evidence="5">The sequence shown here is derived from an EMBL/GenBank/DDBJ whole genome shotgun (WGS) entry which is preliminary data.</text>
</comment>
<proteinExistence type="predicted"/>
<evidence type="ECO:0000259" key="3">
    <source>
        <dbReference type="PROSITE" id="PS51886"/>
    </source>
</evidence>
<accession>A0ABQ9F541</accession>
<dbReference type="EMBL" id="JARBDR010000440">
    <property type="protein sequence ID" value="KAJ8312499.1"/>
    <property type="molecule type" value="Genomic_DNA"/>
</dbReference>
<keyword evidence="6" id="KW-1185">Reference proteome</keyword>
<feature type="chain" id="PRO_5045031194" description="TLDc domain-containing protein" evidence="2">
    <location>
        <begin position="18"/>
        <end position="327"/>
    </location>
</feature>
<dbReference type="Proteomes" id="UP001217089">
    <property type="component" value="Unassembled WGS sequence"/>
</dbReference>
<reference evidence="5 6" key="1">
    <citation type="submission" date="2022-12" db="EMBL/GenBank/DDBJ databases">
        <title>Chromosome-level genome of Tegillarca granosa.</title>
        <authorList>
            <person name="Kim J."/>
        </authorList>
    </citation>
    <scope>NUCLEOTIDE SEQUENCE [LARGE SCALE GENOMIC DNA]</scope>
    <source>
        <strain evidence="5">Teg-2019</strain>
        <tissue evidence="5">Adductor muscle</tissue>
    </source>
</reference>
<sequence length="327" mass="37457">MSFILTFIFYMLQFGIHEKVSFDDFKKWSHSNCPHVFCGVHNWVYTILTGSKMPSEQETAPVPLLERFVEEKYCMSMGMLWALSAVIPPCYTHTDSKETEQQGEQQLQGQGHSQGMKNPLLTSFNLIMKLARLTRCQSWTLLYDSSDHGLSLNRFSHHVSSYNGPTISLFSFEGRNIFCVAEDRGWREGSNRFGGDDSMFLQITPVFRVLQAGGPMVLWSEYSRGVRPGIGIGKDPKSQVLFLPSNFERIEHYDVACELDKIEVWGCGTTAVKEAQIKQKAWEKKETERQATRKLRLEPKWDENPDKQILSMAGINTEHQYSREGGF</sequence>
<organism evidence="5 6">
    <name type="scientific">Tegillarca granosa</name>
    <name type="common">Malaysian cockle</name>
    <name type="synonym">Anadara granosa</name>
    <dbReference type="NCBI Taxonomy" id="220873"/>
    <lineage>
        <taxon>Eukaryota</taxon>
        <taxon>Metazoa</taxon>
        <taxon>Spiralia</taxon>
        <taxon>Lophotrochozoa</taxon>
        <taxon>Mollusca</taxon>
        <taxon>Bivalvia</taxon>
        <taxon>Autobranchia</taxon>
        <taxon>Pteriomorphia</taxon>
        <taxon>Arcoida</taxon>
        <taxon>Arcoidea</taxon>
        <taxon>Arcidae</taxon>
        <taxon>Tegillarca</taxon>
    </lineage>
</organism>
<evidence type="ECO:0000256" key="1">
    <source>
        <dbReference type="SAM" id="MobiDB-lite"/>
    </source>
</evidence>
<dbReference type="PROSITE" id="PS51886">
    <property type="entry name" value="TLDC"/>
    <property type="match status" value="1"/>
</dbReference>
<name>A0ABQ9F541_TEGGR</name>
<keyword evidence="2" id="KW-0732">Signal</keyword>
<dbReference type="EMBL" id="JARBDR010000921">
    <property type="protein sequence ID" value="KAJ8299459.1"/>
    <property type="molecule type" value="Genomic_DNA"/>
</dbReference>
<feature type="region of interest" description="Disordered" evidence="1">
    <location>
        <begin position="94"/>
        <end position="114"/>
    </location>
</feature>
<evidence type="ECO:0000313" key="6">
    <source>
        <dbReference type="Proteomes" id="UP001217089"/>
    </source>
</evidence>
<evidence type="ECO:0000256" key="2">
    <source>
        <dbReference type="SAM" id="SignalP"/>
    </source>
</evidence>
<feature type="domain" description="TLDc" evidence="3">
    <location>
        <begin position="114"/>
        <end position="268"/>
    </location>
</feature>
<dbReference type="Pfam" id="PF07534">
    <property type="entry name" value="TLD"/>
    <property type="match status" value="1"/>
</dbReference>
<protein>
    <recommendedName>
        <fullName evidence="3">TLDc domain-containing protein</fullName>
    </recommendedName>
</protein>
<feature type="signal peptide" evidence="2">
    <location>
        <begin position="1"/>
        <end position="17"/>
    </location>
</feature>
<gene>
    <name evidence="5" type="ORF">KUTeg_009872</name>
    <name evidence="4" type="ORF">KUTeg_023519</name>
</gene>